<gene>
    <name evidence="3" type="ORF">Pa4123_92130</name>
</gene>
<name>A0ABQ5RB13_9ACTN</name>
<dbReference type="Gene3D" id="3.40.50.10140">
    <property type="entry name" value="Toll/interleukin-1 receptor homology (TIR) domain"/>
    <property type="match status" value="1"/>
</dbReference>
<dbReference type="SUPFAM" id="SSF50494">
    <property type="entry name" value="Trypsin-like serine proteases"/>
    <property type="match status" value="1"/>
</dbReference>
<evidence type="ECO:0000313" key="3">
    <source>
        <dbReference type="EMBL" id="GLI03932.1"/>
    </source>
</evidence>
<dbReference type="Gene3D" id="2.40.10.120">
    <property type="match status" value="1"/>
</dbReference>
<feature type="domain" description="TIR" evidence="2">
    <location>
        <begin position="226"/>
        <end position="344"/>
    </location>
</feature>
<proteinExistence type="predicted"/>
<dbReference type="EMBL" id="BSDI01000114">
    <property type="protein sequence ID" value="GLI03932.1"/>
    <property type="molecule type" value="Genomic_DNA"/>
</dbReference>
<comment type="caution">
    <text evidence="3">The sequence shown here is derived from an EMBL/GenBank/DDBJ whole genome shotgun (WGS) entry which is preliminary data.</text>
</comment>
<dbReference type="RefSeq" id="WP_281906466.1">
    <property type="nucleotide sequence ID" value="NZ_BSDI01000114.1"/>
</dbReference>
<protein>
    <recommendedName>
        <fullName evidence="2">TIR domain-containing protein</fullName>
    </recommendedName>
</protein>
<accession>A0ABQ5RB13</accession>
<reference evidence="3" key="1">
    <citation type="submission" date="2022-12" db="EMBL/GenBank/DDBJ databases">
        <title>New Phytohabitans aurantiacus sp. RD004123 nov., an actinomycete isolated from soil.</title>
        <authorList>
            <person name="Triningsih D.W."/>
            <person name="Harunari E."/>
            <person name="Igarashi Y."/>
        </authorList>
    </citation>
    <scope>NUCLEOTIDE SEQUENCE</scope>
    <source>
        <strain evidence="3">RD004123</strain>
    </source>
</reference>
<evidence type="ECO:0000313" key="4">
    <source>
        <dbReference type="Proteomes" id="UP001144280"/>
    </source>
</evidence>
<evidence type="ECO:0000256" key="1">
    <source>
        <dbReference type="SAM" id="MobiDB-lite"/>
    </source>
</evidence>
<organism evidence="3 4">
    <name type="scientific">Phytohabitans aurantiacus</name>
    <dbReference type="NCBI Taxonomy" id="3016789"/>
    <lineage>
        <taxon>Bacteria</taxon>
        <taxon>Bacillati</taxon>
        <taxon>Actinomycetota</taxon>
        <taxon>Actinomycetes</taxon>
        <taxon>Micromonosporales</taxon>
        <taxon>Micromonosporaceae</taxon>
    </lineage>
</organism>
<keyword evidence="4" id="KW-1185">Reference proteome</keyword>
<dbReference type="InterPro" id="IPR000157">
    <property type="entry name" value="TIR_dom"/>
</dbReference>
<dbReference type="Pfam" id="PF13365">
    <property type="entry name" value="Trypsin_2"/>
    <property type="match status" value="1"/>
</dbReference>
<dbReference type="SUPFAM" id="SSF52200">
    <property type="entry name" value="Toll/Interleukin receptor TIR domain"/>
    <property type="match status" value="1"/>
</dbReference>
<evidence type="ECO:0000259" key="2">
    <source>
        <dbReference type="Pfam" id="PF13676"/>
    </source>
</evidence>
<feature type="region of interest" description="Disordered" evidence="1">
    <location>
        <begin position="353"/>
        <end position="394"/>
    </location>
</feature>
<dbReference type="Proteomes" id="UP001144280">
    <property type="component" value="Unassembled WGS sequence"/>
</dbReference>
<dbReference type="Pfam" id="PF13676">
    <property type="entry name" value="TIR_2"/>
    <property type="match status" value="1"/>
</dbReference>
<sequence>MLEQLPAIGGVCVDTDAPSIDGLVGTAFALSDTDALTAFHCVGNRSTGEVEQPKPAIWLGDRFTAATVIEYCVELDVAILELQGELPGHLKPVRLTAAADVGAEFLSVGWPTSRPFTPHYMSVSGTVVNPHSKIFEKSPAIQLHCVQSASMALAGFSGAPVLINDGPDMAALGLIRWNPERHDIPQFAVGGTVYASPSSAIMERYPRLNCYAAGPPTDKQNSHGYCICHSKADEDVADWLGEFLESKGIDVLVRHEYVMGTNFMRAIAEAHRTHPNIIVLLSQDTFQCDSPSHRAELRRLQEGYVGGELIPVRLEHVEMPTFLSHIEPTDLYGRESEQQVEALLLARLDPEKAPPRLPARFPTERFIKPRQQSVSRNRLPKVSLESPGDERGGS</sequence>
<dbReference type="InterPro" id="IPR035897">
    <property type="entry name" value="Toll_tir_struct_dom_sf"/>
</dbReference>
<dbReference type="InterPro" id="IPR009003">
    <property type="entry name" value="Peptidase_S1_PA"/>
</dbReference>